<dbReference type="InterPro" id="IPR028366">
    <property type="entry name" value="PhoU"/>
</dbReference>
<feature type="domain" description="PhoU" evidence="9">
    <location>
        <begin position="127"/>
        <end position="212"/>
    </location>
</feature>
<dbReference type="InterPro" id="IPR038078">
    <property type="entry name" value="PhoU-like_sf"/>
</dbReference>
<dbReference type="RefSeq" id="WP_076094377.1">
    <property type="nucleotide sequence ID" value="NZ_MTHD01000003.1"/>
</dbReference>
<keyword evidence="4 8" id="KW-0813">Transport</keyword>
<keyword evidence="6 8" id="KW-0592">Phosphate transport</keyword>
<dbReference type="EMBL" id="MTHD01000003">
    <property type="protein sequence ID" value="OMG53568.1"/>
    <property type="molecule type" value="Genomic_DNA"/>
</dbReference>
<dbReference type="PIRSF" id="PIRSF003107">
    <property type="entry name" value="PhoU"/>
    <property type="match status" value="1"/>
</dbReference>
<evidence type="ECO:0000256" key="1">
    <source>
        <dbReference type="ARBA" id="ARBA00004496"/>
    </source>
</evidence>
<protein>
    <recommendedName>
        <fullName evidence="8">Phosphate-specific transport system accessory protein PhoU</fullName>
    </recommendedName>
</protein>
<dbReference type="STRING" id="418702.BJN45_08965"/>
<dbReference type="SUPFAM" id="SSF109755">
    <property type="entry name" value="PhoU-like"/>
    <property type="match status" value="1"/>
</dbReference>
<evidence type="ECO:0000256" key="5">
    <source>
        <dbReference type="ARBA" id="ARBA00022490"/>
    </source>
</evidence>
<evidence type="ECO:0000256" key="7">
    <source>
        <dbReference type="ARBA" id="ARBA00056181"/>
    </source>
</evidence>
<name>A0A1R1I488_9RHOO</name>
<proteinExistence type="inferred from homology"/>
<keyword evidence="11" id="KW-1185">Reference proteome</keyword>
<comment type="subunit">
    <text evidence="3 8">Homodimer.</text>
</comment>
<dbReference type="PANTHER" id="PTHR42930">
    <property type="entry name" value="PHOSPHATE-SPECIFIC TRANSPORT SYSTEM ACCESSORY PROTEIN PHOU"/>
    <property type="match status" value="1"/>
</dbReference>
<dbReference type="OrthoDB" id="9814256at2"/>
<reference evidence="10 11" key="1">
    <citation type="submission" date="2016-10" db="EMBL/GenBank/DDBJ databases">
        <title>Alkaliphiles isolated from bioreactors.</title>
        <authorList>
            <person name="Salah Z."/>
            <person name="Rout S.P."/>
            <person name="Humphreys P.N."/>
        </authorList>
    </citation>
    <scope>NUCLEOTIDE SEQUENCE [LARGE SCALE GENOMIC DNA]</scope>
    <source>
        <strain evidence="10 11">ZS02</strain>
    </source>
</reference>
<gene>
    <name evidence="10" type="ORF">BJN45_08965</name>
</gene>
<comment type="caution">
    <text evidence="10">The sequence shown here is derived from an EMBL/GenBank/DDBJ whole genome shotgun (WGS) entry which is preliminary data.</text>
</comment>
<evidence type="ECO:0000256" key="2">
    <source>
        <dbReference type="ARBA" id="ARBA00008107"/>
    </source>
</evidence>
<dbReference type="NCBIfam" id="TIGR02135">
    <property type="entry name" value="phoU_full"/>
    <property type="match status" value="1"/>
</dbReference>
<evidence type="ECO:0000256" key="3">
    <source>
        <dbReference type="ARBA" id="ARBA00011738"/>
    </source>
</evidence>
<dbReference type="Gene3D" id="1.20.58.220">
    <property type="entry name" value="Phosphate transport system protein phou homolog 2, domain 2"/>
    <property type="match status" value="2"/>
</dbReference>
<dbReference type="PANTHER" id="PTHR42930:SF3">
    <property type="entry name" value="PHOSPHATE-SPECIFIC TRANSPORT SYSTEM ACCESSORY PROTEIN PHOU"/>
    <property type="match status" value="1"/>
</dbReference>
<evidence type="ECO:0000259" key="9">
    <source>
        <dbReference type="Pfam" id="PF01895"/>
    </source>
</evidence>
<comment type="subcellular location">
    <subcellularLocation>
        <location evidence="1 8">Cytoplasm</location>
    </subcellularLocation>
</comment>
<evidence type="ECO:0000313" key="10">
    <source>
        <dbReference type="EMBL" id="OMG53568.1"/>
    </source>
</evidence>
<dbReference type="GO" id="GO:0006817">
    <property type="term" value="P:phosphate ion transport"/>
    <property type="evidence" value="ECO:0007669"/>
    <property type="project" value="UniProtKB-KW"/>
</dbReference>
<dbReference type="GO" id="GO:0005737">
    <property type="term" value="C:cytoplasm"/>
    <property type="evidence" value="ECO:0007669"/>
    <property type="project" value="UniProtKB-SubCell"/>
</dbReference>
<evidence type="ECO:0000256" key="8">
    <source>
        <dbReference type="PIRNR" id="PIRNR003107"/>
    </source>
</evidence>
<keyword evidence="5 8" id="KW-0963">Cytoplasm</keyword>
<comment type="similarity">
    <text evidence="2 8">Belongs to the PhoU family.</text>
</comment>
<evidence type="ECO:0000256" key="6">
    <source>
        <dbReference type="ARBA" id="ARBA00022592"/>
    </source>
</evidence>
<comment type="function">
    <text evidence="7 8">Plays a role in the regulation of phosphate uptake.</text>
</comment>
<dbReference type="GO" id="GO:0045936">
    <property type="term" value="P:negative regulation of phosphate metabolic process"/>
    <property type="evidence" value="ECO:0007669"/>
    <property type="project" value="InterPro"/>
</dbReference>
<evidence type="ECO:0000256" key="4">
    <source>
        <dbReference type="ARBA" id="ARBA00022448"/>
    </source>
</evidence>
<dbReference type="AlphaFoldDB" id="A0A1R1I488"/>
<accession>A0A1R1I488</accession>
<dbReference type="Proteomes" id="UP000187526">
    <property type="component" value="Unassembled WGS sequence"/>
</dbReference>
<dbReference type="FunFam" id="1.20.58.220:FF:000004">
    <property type="entry name" value="Phosphate-specific transport system accessory protein PhoU"/>
    <property type="match status" value="1"/>
</dbReference>
<dbReference type="GO" id="GO:0030643">
    <property type="term" value="P:intracellular phosphate ion homeostasis"/>
    <property type="evidence" value="ECO:0007669"/>
    <property type="project" value="InterPro"/>
</dbReference>
<dbReference type="Pfam" id="PF01895">
    <property type="entry name" value="PhoU"/>
    <property type="match status" value="2"/>
</dbReference>
<evidence type="ECO:0000313" key="11">
    <source>
        <dbReference type="Proteomes" id="UP000187526"/>
    </source>
</evidence>
<feature type="domain" description="PhoU" evidence="9">
    <location>
        <begin position="23"/>
        <end position="108"/>
    </location>
</feature>
<organism evidence="10 11">
    <name type="scientific">Azonexus hydrophilus</name>
    <dbReference type="NCBI Taxonomy" id="418702"/>
    <lineage>
        <taxon>Bacteria</taxon>
        <taxon>Pseudomonadati</taxon>
        <taxon>Pseudomonadota</taxon>
        <taxon>Betaproteobacteria</taxon>
        <taxon>Rhodocyclales</taxon>
        <taxon>Azonexaceae</taxon>
        <taxon>Azonexus</taxon>
    </lineage>
</organism>
<dbReference type="InterPro" id="IPR026022">
    <property type="entry name" value="PhoU_dom"/>
</dbReference>
<sequence>MNESLHVSSQFDEDLGRLRTHVLQMGGLVETQISAAIDAYTTGEVASVKTIVETDRKVNDLEKAIDDDCAHIIAKRQPTASDLRLVLGISKIVTDLERAGDEAKKIAKGVRRIYEAGHMPAQYGVGIRHLAEAALTMVRQALDAFARLDGTLAVSVIRADADVDVEFKSIIRQLITHMMEDPRTITTSIDIISISRAIERIGDHAKNISEQVIFVVEGRDIRHNKEAIK</sequence>